<evidence type="ECO:0000313" key="9">
    <source>
        <dbReference type="EMBL" id="QFG69945.1"/>
    </source>
</evidence>
<keyword evidence="10" id="KW-1185">Reference proteome</keyword>
<comment type="cofactor">
    <cofactor evidence="1">
        <name>FAD</name>
        <dbReference type="ChEBI" id="CHEBI:57692"/>
    </cofactor>
</comment>
<keyword evidence="7" id="KW-0503">Monooxygenase</keyword>
<dbReference type="SUPFAM" id="SSF51905">
    <property type="entry name" value="FAD/NAD(P)-binding domain"/>
    <property type="match status" value="1"/>
</dbReference>
<proteinExistence type="inferred from homology"/>
<keyword evidence="5" id="KW-0521">NADP</keyword>
<evidence type="ECO:0000256" key="5">
    <source>
        <dbReference type="ARBA" id="ARBA00022857"/>
    </source>
</evidence>
<keyword evidence="6" id="KW-0560">Oxidoreductase</keyword>
<keyword evidence="4" id="KW-0274">FAD</keyword>
<evidence type="ECO:0000256" key="8">
    <source>
        <dbReference type="SAM" id="MobiDB-lite"/>
    </source>
</evidence>
<dbReference type="GO" id="GO:0050660">
    <property type="term" value="F:flavin adenine dinucleotide binding"/>
    <property type="evidence" value="ECO:0007669"/>
    <property type="project" value="InterPro"/>
</dbReference>
<dbReference type="GO" id="GO:0004499">
    <property type="term" value="F:N,N-dimethylaniline monooxygenase activity"/>
    <property type="evidence" value="ECO:0007669"/>
    <property type="project" value="InterPro"/>
</dbReference>
<dbReference type="EMBL" id="CP044427">
    <property type="protein sequence ID" value="QFG69945.1"/>
    <property type="molecule type" value="Genomic_DNA"/>
</dbReference>
<gene>
    <name evidence="9" type="ORF">FY030_15630</name>
</gene>
<comment type="similarity">
    <text evidence="2">Belongs to the FAD-binding monooxygenase family.</text>
</comment>
<protein>
    <submittedName>
        <fullName evidence="9">NAD(P)/FAD-dependent oxidoreductase</fullName>
    </submittedName>
</protein>
<evidence type="ECO:0000256" key="7">
    <source>
        <dbReference type="ARBA" id="ARBA00023033"/>
    </source>
</evidence>
<name>A0A5J6V812_9MICO</name>
<dbReference type="InterPro" id="IPR036188">
    <property type="entry name" value="FAD/NAD-bd_sf"/>
</dbReference>
<evidence type="ECO:0000313" key="10">
    <source>
        <dbReference type="Proteomes" id="UP000326546"/>
    </source>
</evidence>
<dbReference type="RefSeq" id="WP_158062439.1">
    <property type="nucleotide sequence ID" value="NZ_CP044427.1"/>
</dbReference>
<dbReference type="PANTHER" id="PTHR43872:SF1">
    <property type="entry name" value="MONOOXYGENASE, PUTATIVE (AFU_ORTHOLOGUE AFUA_8G02570)-RELATED"/>
    <property type="match status" value="1"/>
</dbReference>
<evidence type="ECO:0000256" key="6">
    <source>
        <dbReference type="ARBA" id="ARBA00023002"/>
    </source>
</evidence>
<dbReference type="KEGG" id="serw:FY030_15630"/>
<evidence type="ECO:0000256" key="4">
    <source>
        <dbReference type="ARBA" id="ARBA00022827"/>
    </source>
</evidence>
<dbReference type="OrthoDB" id="5168853at2"/>
<dbReference type="GO" id="GO:0050661">
    <property type="term" value="F:NADP binding"/>
    <property type="evidence" value="ECO:0007669"/>
    <property type="project" value="InterPro"/>
</dbReference>
<feature type="region of interest" description="Disordered" evidence="8">
    <location>
        <begin position="493"/>
        <end position="516"/>
    </location>
</feature>
<reference evidence="9 10" key="1">
    <citation type="submission" date="2019-09" db="EMBL/GenBank/DDBJ databases">
        <title>Serinicoccus pratensis sp. nov., isolated from meadow soil.</title>
        <authorList>
            <person name="Zhang W."/>
        </authorList>
    </citation>
    <scope>NUCLEOTIDE SEQUENCE [LARGE SCALE GENOMIC DNA]</scope>
    <source>
        <strain evidence="9 10">W204</strain>
    </source>
</reference>
<dbReference type="InterPro" id="IPR020946">
    <property type="entry name" value="Flavin_mOase-like"/>
</dbReference>
<dbReference type="InterPro" id="IPR051820">
    <property type="entry name" value="FAD-binding_MO"/>
</dbReference>
<evidence type="ECO:0000256" key="1">
    <source>
        <dbReference type="ARBA" id="ARBA00001974"/>
    </source>
</evidence>
<dbReference type="Proteomes" id="UP000326546">
    <property type="component" value="Chromosome"/>
</dbReference>
<dbReference type="Pfam" id="PF00743">
    <property type="entry name" value="FMO-like"/>
    <property type="match status" value="1"/>
</dbReference>
<organism evidence="9 10">
    <name type="scientific">Ornithinimicrobium pratense</name>
    <dbReference type="NCBI Taxonomy" id="2593973"/>
    <lineage>
        <taxon>Bacteria</taxon>
        <taxon>Bacillati</taxon>
        <taxon>Actinomycetota</taxon>
        <taxon>Actinomycetes</taxon>
        <taxon>Micrococcales</taxon>
        <taxon>Ornithinimicrobiaceae</taxon>
        <taxon>Ornithinimicrobium</taxon>
    </lineage>
</organism>
<dbReference type="FunFam" id="3.50.50.60:FF:000228">
    <property type="entry name" value="FAD-containing monooxygenase EthA"/>
    <property type="match status" value="1"/>
</dbReference>
<keyword evidence="3" id="KW-0285">Flavoprotein</keyword>
<dbReference type="PANTHER" id="PTHR43872">
    <property type="entry name" value="MONOOXYGENASE, PUTATIVE (AFU_ORTHOLOGUE AFUA_8G02570)-RELATED"/>
    <property type="match status" value="1"/>
</dbReference>
<accession>A0A5J6V812</accession>
<evidence type="ECO:0000256" key="2">
    <source>
        <dbReference type="ARBA" id="ARBA00010139"/>
    </source>
</evidence>
<dbReference type="AlphaFoldDB" id="A0A5J6V812"/>
<dbReference type="Gene3D" id="3.50.50.60">
    <property type="entry name" value="FAD/NAD(P)-binding domain"/>
    <property type="match status" value="3"/>
</dbReference>
<sequence>MTALADLGAPVDADVVVVGAGLSGIGAAHRLLTALPHLRLEVLEAQDDLGGTWSLFRYPGVRSDSDMFTLAYPFAPWREQEAIGSGSQILDYLRRTAAEHGIDRRIRLRHKVIGASFDNAAARWTLTVETPDGRQERTCRFLHVCTGYYSYDDPHDAQIPGLEDFSGHVVHPQFWPEDLDYDGRHVVVIGSGATAVTLVPALAGPGEDGQAATQVTMLQRTPTWVGSIPSRDRFADRARQLLPPGPAHRAARAKNVLIGSALWAAMRGAPGLASRVLTGRAVQALGGDDAARDYVDAHLTPPYAPWDQRLCAAPDGDFFAALRSGRARIVTGTIDRVVPGGVRLSTGEVMPADVVVTATGLRVQVAGGIEPQVDGIPVQLGEQLVWAGAMITGLPNFAFTVGYVNASWTLRADLTARLVARVLSWMQQRGYAVVAPADEPGVDRRRLMGLDAGYLRRAEGLLPSQGDRDPWRMRQSYLTDAFAVRRLDLDRTLSGRRPGPVPGRTALASPVLHPQG</sequence>
<evidence type="ECO:0000256" key="3">
    <source>
        <dbReference type="ARBA" id="ARBA00022630"/>
    </source>
</evidence>